<dbReference type="EMBL" id="PQ015378">
    <property type="protein sequence ID" value="XDJ14901.1"/>
    <property type="molecule type" value="Genomic_DNA"/>
</dbReference>
<reference evidence="1" key="1">
    <citation type="submission" date="2024-07" db="EMBL/GenBank/DDBJ databases">
        <authorList>
            <person name="Bringhurst R.M."/>
            <person name="Homer T.E."/>
        </authorList>
    </citation>
    <scope>NUCLEOTIDE SEQUENCE</scope>
</reference>
<name>A0AB39CDC6_9VIRU</name>
<organism evidence="1">
    <name type="scientific">Pseudomonas phage RVTF4</name>
    <dbReference type="NCBI Taxonomy" id="3236931"/>
    <lineage>
        <taxon>Viruses</taxon>
    </lineage>
</organism>
<sequence>MKTGQSKLFRKLALNRRSNRINHTVYGGVPTDEIEPIKDYFKARTIPKTVSGPDSEGYYHVKCGSFHGSSGPFPWMNINTNALKEVLGS</sequence>
<evidence type="ECO:0000313" key="1">
    <source>
        <dbReference type="EMBL" id="XDJ14901.1"/>
    </source>
</evidence>
<accession>A0AB39CDC6</accession>
<protein>
    <submittedName>
        <fullName evidence="1">Uncharacterized protein</fullName>
    </submittedName>
</protein>
<proteinExistence type="predicted"/>